<accession>A0A6C0KH61</accession>
<dbReference type="InterPro" id="IPR050663">
    <property type="entry name" value="Ankyrin-SOCS_Box"/>
</dbReference>
<dbReference type="Pfam" id="PF12796">
    <property type="entry name" value="Ank_2"/>
    <property type="match status" value="1"/>
</dbReference>
<protein>
    <submittedName>
        <fullName evidence="4">Uncharacterized protein</fullName>
    </submittedName>
</protein>
<feature type="compositionally biased region" description="Basic residues" evidence="3">
    <location>
        <begin position="15"/>
        <end position="24"/>
    </location>
</feature>
<dbReference type="GO" id="GO:0005634">
    <property type="term" value="C:nucleus"/>
    <property type="evidence" value="ECO:0007669"/>
    <property type="project" value="TreeGrafter"/>
</dbReference>
<dbReference type="Gene3D" id="1.25.40.20">
    <property type="entry name" value="Ankyrin repeat-containing domain"/>
    <property type="match status" value="1"/>
</dbReference>
<evidence type="ECO:0000256" key="2">
    <source>
        <dbReference type="ARBA" id="ARBA00023043"/>
    </source>
</evidence>
<dbReference type="PANTHER" id="PTHR24193">
    <property type="entry name" value="ANKYRIN REPEAT PROTEIN"/>
    <property type="match status" value="1"/>
</dbReference>
<dbReference type="PROSITE" id="PS50088">
    <property type="entry name" value="ANK_REPEAT"/>
    <property type="match status" value="2"/>
</dbReference>
<dbReference type="GO" id="GO:0045944">
    <property type="term" value="P:positive regulation of transcription by RNA polymerase II"/>
    <property type="evidence" value="ECO:0007669"/>
    <property type="project" value="TreeGrafter"/>
</dbReference>
<sequence>MSIYTQSFMNNTNKRVSKSNRLTRKNNGGSPSSSPKSPKASPKSPKASTKPEGPKGKEKELALDLLAEFKKPKKTFDIAKVREILADKKWKNKWIDFEDIDLSKNKPGITALRSAVAKGDIEAVELLLQNGADVNKQNQKTGHTALHTAVSNNGLPEDMIKMIQLLLDNGARTDLEAKPLGTPLESAEHYAQTQPDTYKPIVAFLKAHK</sequence>
<feature type="region of interest" description="Disordered" evidence="3">
    <location>
        <begin position="1"/>
        <end position="59"/>
    </location>
</feature>
<evidence type="ECO:0000256" key="1">
    <source>
        <dbReference type="ARBA" id="ARBA00022737"/>
    </source>
</evidence>
<dbReference type="SUPFAM" id="SSF48403">
    <property type="entry name" value="Ankyrin repeat"/>
    <property type="match status" value="1"/>
</dbReference>
<dbReference type="SMART" id="SM00248">
    <property type="entry name" value="ANK"/>
    <property type="match status" value="2"/>
</dbReference>
<organism evidence="4">
    <name type="scientific">viral metagenome</name>
    <dbReference type="NCBI Taxonomy" id="1070528"/>
    <lineage>
        <taxon>unclassified sequences</taxon>
        <taxon>metagenomes</taxon>
        <taxon>organismal metagenomes</taxon>
    </lineage>
</organism>
<feature type="compositionally biased region" description="Low complexity" evidence="3">
    <location>
        <begin position="30"/>
        <end position="51"/>
    </location>
</feature>
<reference evidence="4" key="1">
    <citation type="journal article" date="2020" name="Nature">
        <title>Giant virus diversity and host interactions through global metagenomics.</title>
        <authorList>
            <person name="Schulz F."/>
            <person name="Roux S."/>
            <person name="Paez-Espino D."/>
            <person name="Jungbluth S."/>
            <person name="Walsh D.A."/>
            <person name="Denef V.J."/>
            <person name="McMahon K.D."/>
            <person name="Konstantinidis K.T."/>
            <person name="Eloe-Fadrosh E.A."/>
            <person name="Kyrpides N.C."/>
            <person name="Woyke T."/>
        </authorList>
    </citation>
    <scope>NUCLEOTIDE SEQUENCE</scope>
    <source>
        <strain evidence="4">GVMAG-S-3300012000-57</strain>
    </source>
</reference>
<dbReference type="PROSITE" id="PS50297">
    <property type="entry name" value="ANK_REP_REGION"/>
    <property type="match status" value="2"/>
</dbReference>
<dbReference type="PANTHER" id="PTHR24193:SF121">
    <property type="entry name" value="ADA2A-CONTAINING COMPLEX COMPONENT 3, ISOFORM D"/>
    <property type="match status" value="1"/>
</dbReference>
<dbReference type="InterPro" id="IPR036770">
    <property type="entry name" value="Ankyrin_rpt-contain_sf"/>
</dbReference>
<dbReference type="AlphaFoldDB" id="A0A6C0KH61"/>
<dbReference type="InterPro" id="IPR002110">
    <property type="entry name" value="Ankyrin_rpt"/>
</dbReference>
<keyword evidence="2" id="KW-0040">ANK repeat</keyword>
<dbReference type="EMBL" id="MN740901">
    <property type="protein sequence ID" value="QHU17332.1"/>
    <property type="molecule type" value="Genomic_DNA"/>
</dbReference>
<evidence type="ECO:0000313" key="4">
    <source>
        <dbReference type="EMBL" id="QHU17332.1"/>
    </source>
</evidence>
<keyword evidence="1" id="KW-0677">Repeat</keyword>
<feature type="compositionally biased region" description="Polar residues" evidence="3">
    <location>
        <begin position="1"/>
        <end position="14"/>
    </location>
</feature>
<proteinExistence type="predicted"/>
<evidence type="ECO:0000256" key="3">
    <source>
        <dbReference type="SAM" id="MobiDB-lite"/>
    </source>
</evidence>
<dbReference type="GO" id="GO:0000976">
    <property type="term" value="F:transcription cis-regulatory region binding"/>
    <property type="evidence" value="ECO:0007669"/>
    <property type="project" value="TreeGrafter"/>
</dbReference>
<name>A0A6C0KH61_9ZZZZ</name>